<feature type="domain" description="SWIM-type" evidence="2">
    <location>
        <begin position="81"/>
        <end position="125"/>
    </location>
</feature>
<evidence type="ECO:0000256" key="1">
    <source>
        <dbReference type="PROSITE-ProRule" id="PRU00325"/>
    </source>
</evidence>
<dbReference type="GO" id="GO:0008270">
    <property type="term" value="F:zinc ion binding"/>
    <property type="evidence" value="ECO:0007669"/>
    <property type="project" value="UniProtKB-KW"/>
</dbReference>
<keyword evidence="4" id="KW-1185">Reference proteome</keyword>
<dbReference type="PANTHER" id="PTHR28498:SF1">
    <property type="entry name" value="ZINC FINGER SWIM DOMAIN-CONTAINING PROTEIN 7"/>
    <property type="match status" value="1"/>
</dbReference>
<dbReference type="PANTHER" id="PTHR28498">
    <property type="entry name" value="ZINC FINGER SWIM DOMAIN-CONTAINING PROTEIN 7"/>
    <property type="match status" value="1"/>
</dbReference>
<evidence type="ECO:0000313" key="3">
    <source>
        <dbReference type="EMBL" id="KIP03375.1"/>
    </source>
</evidence>
<keyword evidence="1" id="KW-0862">Zinc</keyword>
<dbReference type="Proteomes" id="UP000053257">
    <property type="component" value="Unassembled WGS sequence"/>
</dbReference>
<proteinExistence type="predicted"/>
<dbReference type="OrthoDB" id="337581at2759"/>
<dbReference type="InterPro" id="IPR007527">
    <property type="entry name" value="Znf_SWIM"/>
</dbReference>
<keyword evidence="1" id="KW-0863">Zinc-finger</keyword>
<dbReference type="HOGENOM" id="CLU_132858_0_0_1"/>
<dbReference type="PROSITE" id="PS50966">
    <property type="entry name" value="ZF_SWIM"/>
    <property type="match status" value="1"/>
</dbReference>
<dbReference type="EMBL" id="KN840619">
    <property type="protein sequence ID" value="KIP03375.1"/>
    <property type="molecule type" value="Genomic_DNA"/>
</dbReference>
<name>A0A0C3S583_PHLG1</name>
<dbReference type="GO" id="GO:0000724">
    <property type="term" value="P:double-strand break repair via homologous recombination"/>
    <property type="evidence" value="ECO:0007669"/>
    <property type="project" value="TreeGrafter"/>
</dbReference>
<reference evidence="3 4" key="1">
    <citation type="journal article" date="2014" name="PLoS Genet.">
        <title>Analysis of the Phlebiopsis gigantea genome, transcriptome and secretome provides insight into its pioneer colonization strategies of wood.</title>
        <authorList>
            <person name="Hori C."/>
            <person name="Ishida T."/>
            <person name="Igarashi K."/>
            <person name="Samejima M."/>
            <person name="Suzuki H."/>
            <person name="Master E."/>
            <person name="Ferreira P."/>
            <person name="Ruiz-Duenas F.J."/>
            <person name="Held B."/>
            <person name="Canessa P."/>
            <person name="Larrondo L.F."/>
            <person name="Schmoll M."/>
            <person name="Druzhinina I.S."/>
            <person name="Kubicek C.P."/>
            <person name="Gaskell J.A."/>
            <person name="Kersten P."/>
            <person name="St John F."/>
            <person name="Glasner J."/>
            <person name="Sabat G."/>
            <person name="Splinter BonDurant S."/>
            <person name="Syed K."/>
            <person name="Yadav J."/>
            <person name="Mgbeahuruike A.C."/>
            <person name="Kovalchuk A."/>
            <person name="Asiegbu F.O."/>
            <person name="Lackner G."/>
            <person name="Hoffmeister D."/>
            <person name="Rencoret J."/>
            <person name="Gutierrez A."/>
            <person name="Sun H."/>
            <person name="Lindquist E."/>
            <person name="Barry K."/>
            <person name="Riley R."/>
            <person name="Grigoriev I.V."/>
            <person name="Henrissat B."/>
            <person name="Kues U."/>
            <person name="Berka R.M."/>
            <person name="Martinez A.T."/>
            <person name="Covert S.F."/>
            <person name="Blanchette R.A."/>
            <person name="Cullen D."/>
        </authorList>
    </citation>
    <scope>NUCLEOTIDE SEQUENCE [LARGE SCALE GENOMIC DNA]</scope>
    <source>
        <strain evidence="3 4">11061_1 CR5-6</strain>
    </source>
</reference>
<protein>
    <recommendedName>
        <fullName evidence="2">SWIM-type domain-containing protein</fullName>
    </recommendedName>
</protein>
<dbReference type="Pfam" id="PF04434">
    <property type="entry name" value="SWIM"/>
    <property type="match status" value="1"/>
</dbReference>
<sequence length="147" mass="16630">MLPHELLSLLGVALDQHSDVEHTVEEDGGQLNEEYIDRLKFFFDDNLLLAALDLVDRDNVIKFNTVWGHSKYQVLGSTSTYSVFLGDPENRTPTYCTCPSFAFSVLLTDAQYMCKHLLAVFLSRRLGRCIERPVNPNDLVHVVKGSI</sequence>
<gene>
    <name evidence="3" type="ORF">PHLGIDRAFT_243133</name>
</gene>
<dbReference type="GO" id="GO:0097196">
    <property type="term" value="C:Shu complex"/>
    <property type="evidence" value="ECO:0007669"/>
    <property type="project" value="TreeGrafter"/>
</dbReference>
<organism evidence="3 4">
    <name type="scientific">Phlebiopsis gigantea (strain 11061_1 CR5-6)</name>
    <name type="common">White-rot fungus</name>
    <name type="synonym">Peniophora gigantea</name>
    <dbReference type="NCBI Taxonomy" id="745531"/>
    <lineage>
        <taxon>Eukaryota</taxon>
        <taxon>Fungi</taxon>
        <taxon>Dikarya</taxon>
        <taxon>Basidiomycota</taxon>
        <taxon>Agaricomycotina</taxon>
        <taxon>Agaricomycetes</taxon>
        <taxon>Polyporales</taxon>
        <taxon>Phanerochaetaceae</taxon>
        <taxon>Phlebiopsis</taxon>
    </lineage>
</organism>
<keyword evidence="1" id="KW-0479">Metal-binding</keyword>
<evidence type="ECO:0000259" key="2">
    <source>
        <dbReference type="PROSITE" id="PS50966"/>
    </source>
</evidence>
<accession>A0A0C3S583</accession>
<evidence type="ECO:0000313" key="4">
    <source>
        <dbReference type="Proteomes" id="UP000053257"/>
    </source>
</evidence>
<dbReference type="AlphaFoldDB" id="A0A0C3S583"/>